<proteinExistence type="predicted"/>
<evidence type="ECO:0000313" key="3">
    <source>
        <dbReference type="Proteomes" id="UP000183832"/>
    </source>
</evidence>
<dbReference type="EMBL" id="CVRI01000047">
    <property type="protein sequence ID" value="CRK97240.1"/>
    <property type="molecule type" value="Genomic_DNA"/>
</dbReference>
<keyword evidence="3" id="KW-1185">Reference proteome</keyword>
<evidence type="ECO:0000313" key="2">
    <source>
        <dbReference type="EMBL" id="CRK97240.1"/>
    </source>
</evidence>
<accession>A0A1J1IAF5</accession>
<dbReference type="AlphaFoldDB" id="A0A1J1IAF5"/>
<protein>
    <submittedName>
        <fullName evidence="2">CLUMA_CG010636, isoform A</fullName>
    </submittedName>
</protein>
<feature type="region of interest" description="Disordered" evidence="1">
    <location>
        <begin position="1"/>
        <end position="24"/>
    </location>
</feature>
<organism evidence="2 3">
    <name type="scientific">Clunio marinus</name>
    <dbReference type="NCBI Taxonomy" id="568069"/>
    <lineage>
        <taxon>Eukaryota</taxon>
        <taxon>Metazoa</taxon>
        <taxon>Ecdysozoa</taxon>
        <taxon>Arthropoda</taxon>
        <taxon>Hexapoda</taxon>
        <taxon>Insecta</taxon>
        <taxon>Pterygota</taxon>
        <taxon>Neoptera</taxon>
        <taxon>Endopterygota</taxon>
        <taxon>Diptera</taxon>
        <taxon>Nematocera</taxon>
        <taxon>Chironomoidea</taxon>
        <taxon>Chironomidae</taxon>
        <taxon>Clunio</taxon>
    </lineage>
</organism>
<dbReference type="Proteomes" id="UP000183832">
    <property type="component" value="Unassembled WGS sequence"/>
</dbReference>
<reference evidence="2 3" key="1">
    <citation type="submission" date="2015-04" db="EMBL/GenBank/DDBJ databases">
        <authorList>
            <person name="Syromyatnikov M.Y."/>
            <person name="Popov V.N."/>
        </authorList>
    </citation>
    <scope>NUCLEOTIDE SEQUENCE [LARGE SCALE GENOMIC DNA]</scope>
</reference>
<feature type="compositionally biased region" description="Polar residues" evidence="1">
    <location>
        <begin position="11"/>
        <end position="24"/>
    </location>
</feature>
<name>A0A1J1IAF5_9DIPT</name>
<sequence length="69" mass="7988">MHNLCEHASHKAQNVTRRATNGSDQVQAISSHTRSLFWLALKRTSKRDSFIFLNHQLNVIGLWTMQQLN</sequence>
<evidence type="ECO:0000256" key="1">
    <source>
        <dbReference type="SAM" id="MobiDB-lite"/>
    </source>
</evidence>
<gene>
    <name evidence="2" type="ORF">CLUMA_CG010636</name>
</gene>